<reference evidence="3" key="1">
    <citation type="submission" date="2021-07" db="EMBL/GenBank/DDBJ databases">
        <title>Candidatus Kaistella beijingensis sp. nov. isolated from a municipal wastewater treatment plant is involved in sludge foaming.</title>
        <authorList>
            <person name="Song Y."/>
            <person name="Liu S.-J."/>
        </authorList>
    </citation>
    <scope>NUCLEOTIDE SEQUENCE</scope>
    <source>
        <strain evidence="3">DSM 43998</strain>
    </source>
</reference>
<dbReference type="Pfam" id="PF04954">
    <property type="entry name" value="SIP"/>
    <property type="match status" value="1"/>
</dbReference>
<dbReference type="EMBL" id="CP079105">
    <property type="protein sequence ID" value="QXQ13821.1"/>
    <property type="molecule type" value="Genomic_DNA"/>
</dbReference>
<protein>
    <submittedName>
        <fullName evidence="3">Siderophore-interacting protein</fullName>
    </submittedName>
</protein>
<dbReference type="CDD" id="cd06193">
    <property type="entry name" value="siderophore_interacting"/>
    <property type="match status" value="1"/>
</dbReference>
<dbReference type="Gene3D" id="2.40.30.10">
    <property type="entry name" value="Translation factors"/>
    <property type="match status" value="1"/>
</dbReference>
<dbReference type="Pfam" id="PF08021">
    <property type="entry name" value="FAD_binding_9"/>
    <property type="match status" value="1"/>
</dbReference>
<evidence type="ECO:0000313" key="3">
    <source>
        <dbReference type="EMBL" id="QXQ13821.1"/>
    </source>
</evidence>
<feature type="domain" description="Siderophore-interacting FAD-binding" evidence="2">
    <location>
        <begin position="2"/>
        <end position="40"/>
    </location>
</feature>
<dbReference type="InterPro" id="IPR013113">
    <property type="entry name" value="SIP_FAD-bd"/>
</dbReference>
<dbReference type="InterPro" id="IPR007037">
    <property type="entry name" value="SIP_rossman_dom"/>
</dbReference>
<dbReference type="PANTHER" id="PTHR30157:SF0">
    <property type="entry name" value="NADPH-DEPENDENT FERRIC-CHELATE REDUCTASE"/>
    <property type="match status" value="1"/>
</dbReference>
<sequence>MDPISDRLTIDFMLHEGGVGATWARSAVPGMRLFFTNPRAWYSPPPDAEWQLLAADLAGIPALSRIVEELAPGARAHAVLEVLDPADIPVLETAGRVSVQALVGTGNGAAASELVAAVRRHALSDGPGYAWFAGEAAVCREMRKYFRRERGWSNDRLDVIGYWRADADAWNARYSAVSESVEALWQNVLDCGGTEREADEIYDEALERAGL</sequence>
<dbReference type="PANTHER" id="PTHR30157">
    <property type="entry name" value="FERRIC REDUCTASE, NADPH-DEPENDENT"/>
    <property type="match status" value="1"/>
</dbReference>
<dbReference type="InterPro" id="IPR039374">
    <property type="entry name" value="SIP_fam"/>
</dbReference>
<organism evidence="3 4">
    <name type="scientific">Skermania pinensis</name>
    <dbReference type="NCBI Taxonomy" id="39122"/>
    <lineage>
        <taxon>Bacteria</taxon>
        <taxon>Bacillati</taxon>
        <taxon>Actinomycetota</taxon>
        <taxon>Actinomycetes</taxon>
        <taxon>Mycobacteriales</taxon>
        <taxon>Gordoniaceae</taxon>
        <taxon>Skermania</taxon>
    </lineage>
</organism>
<evidence type="ECO:0000313" key="4">
    <source>
        <dbReference type="Proteomes" id="UP000887023"/>
    </source>
</evidence>
<dbReference type="Proteomes" id="UP000887023">
    <property type="component" value="Chromosome"/>
</dbReference>
<gene>
    <name evidence="3" type="ORF">KV203_18925</name>
</gene>
<evidence type="ECO:0000259" key="1">
    <source>
        <dbReference type="Pfam" id="PF04954"/>
    </source>
</evidence>
<dbReference type="InterPro" id="IPR039261">
    <property type="entry name" value="FNR_nucleotide-bd"/>
</dbReference>
<evidence type="ECO:0000259" key="2">
    <source>
        <dbReference type="Pfam" id="PF08021"/>
    </source>
</evidence>
<accession>A0ABX8S960</accession>
<name>A0ABX8S960_9ACTN</name>
<feature type="domain" description="SIP-like Rossmann fold" evidence="1">
    <location>
        <begin position="48"/>
        <end position="165"/>
    </location>
</feature>
<dbReference type="RefSeq" id="WP_169797541.1">
    <property type="nucleotide sequence ID" value="NZ_CP079105.1"/>
</dbReference>
<proteinExistence type="predicted"/>
<dbReference type="Gene3D" id="3.40.50.80">
    <property type="entry name" value="Nucleotide-binding domain of ferredoxin-NADP reductase (FNR) module"/>
    <property type="match status" value="1"/>
</dbReference>
<keyword evidence="4" id="KW-1185">Reference proteome</keyword>